<dbReference type="EMBL" id="BEZZ01193999">
    <property type="protein sequence ID" value="GCC46639.1"/>
    <property type="molecule type" value="Genomic_DNA"/>
</dbReference>
<evidence type="ECO:0000313" key="3">
    <source>
        <dbReference type="Proteomes" id="UP000287033"/>
    </source>
</evidence>
<keyword evidence="3" id="KW-1185">Reference proteome</keyword>
<feature type="compositionally biased region" description="Pro residues" evidence="1">
    <location>
        <begin position="1"/>
        <end position="16"/>
    </location>
</feature>
<accession>A0A401TVG6</accession>
<reference evidence="2 3" key="1">
    <citation type="journal article" date="2018" name="Nat. Ecol. Evol.">
        <title>Shark genomes provide insights into elasmobranch evolution and the origin of vertebrates.</title>
        <authorList>
            <person name="Hara Y"/>
            <person name="Yamaguchi K"/>
            <person name="Onimaru K"/>
            <person name="Kadota M"/>
            <person name="Koyanagi M"/>
            <person name="Keeley SD"/>
            <person name="Tatsumi K"/>
            <person name="Tanaka K"/>
            <person name="Motone F"/>
            <person name="Kageyama Y"/>
            <person name="Nozu R"/>
            <person name="Adachi N"/>
            <person name="Nishimura O"/>
            <person name="Nakagawa R"/>
            <person name="Tanegashima C"/>
            <person name="Kiyatake I"/>
            <person name="Matsumoto R"/>
            <person name="Murakumo K"/>
            <person name="Nishida K"/>
            <person name="Terakita A"/>
            <person name="Kuratani S"/>
            <person name="Sato K"/>
            <person name="Hyodo S Kuraku.S."/>
        </authorList>
    </citation>
    <scope>NUCLEOTIDE SEQUENCE [LARGE SCALE GENOMIC DNA]</scope>
</reference>
<name>A0A401TVG6_CHIPU</name>
<protein>
    <submittedName>
        <fullName evidence="2">Uncharacterized protein</fullName>
    </submittedName>
</protein>
<comment type="caution">
    <text evidence="2">The sequence shown here is derived from an EMBL/GenBank/DDBJ whole genome shotgun (WGS) entry which is preliminary data.</text>
</comment>
<organism evidence="2 3">
    <name type="scientific">Chiloscyllium punctatum</name>
    <name type="common">Brownbanded bambooshark</name>
    <name type="synonym">Hemiscyllium punctatum</name>
    <dbReference type="NCBI Taxonomy" id="137246"/>
    <lineage>
        <taxon>Eukaryota</taxon>
        <taxon>Metazoa</taxon>
        <taxon>Chordata</taxon>
        <taxon>Craniata</taxon>
        <taxon>Vertebrata</taxon>
        <taxon>Chondrichthyes</taxon>
        <taxon>Elasmobranchii</taxon>
        <taxon>Galeomorphii</taxon>
        <taxon>Galeoidea</taxon>
        <taxon>Orectolobiformes</taxon>
        <taxon>Hemiscylliidae</taxon>
        <taxon>Chiloscyllium</taxon>
    </lineage>
</organism>
<sequence length="172" mass="18386">LPLPSPPDLSGDPPPGGEAAVSGPNRLPGLPGPTVRHLRQQPPAGRVLHREPRRAIGLQPAAADIGLGVEQPGARPARVTPRARLGVGEGAGRHPQRPESEAEAEPLLQHLPGVRRDTQLSAPLSGSHSKTLLMFTKHQQSTDPFTDYSFLTMFSQCSSIKLTEVLIQLHNL</sequence>
<dbReference type="Proteomes" id="UP000287033">
    <property type="component" value="Unassembled WGS sequence"/>
</dbReference>
<proteinExistence type="predicted"/>
<dbReference type="AlphaFoldDB" id="A0A401TVG6"/>
<feature type="non-terminal residue" evidence="2">
    <location>
        <position position="1"/>
    </location>
</feature>
<gene>
    <name evidence="2" type="ORF">chiPu_0030832</name>
</gene>
<feature type="region of interest" description="Disordered" evidence="1">
    <location>
        <begin position="1"/>
        <end position="106"/>
    </location>
</feature>
<evidence type="ECO:0000256" key="1">
    <source>
        <dbReference type="SAM" id="MobiDB-lite"/>
    </source>
</evidence>
<evidence type="ECO:0000313" key="2">
    <source>
        <dbReference type="EMBL" id="GCC46639.1"/>
    </source>
</evidence>